<dbReference type="Proteomes" id="UP000184335">
    <property type="component" value="Unassembled WGS sequence"/>
</dbReference>
<dbReference type="STRING" id="1118202.SAMN05443429_11058"/>
<protein>
    <submittedName>
        <fullName evidence="1">Uncharacterized protein</fullName>
    </submittedName>
</protein>
<sequence length="158" mass="17820">MKLYQLKQILKTVPQLNFVLEDGRLVPQHFHITEAGLVTKHFVDCGGTIRTHKSICFQIWTADDFEHRLEPQKFLQIISVAQPLFNEGEDLEVLVEYQQETICCYGLDFDGSNFLLTALQTDCLAKDKCGIPPAKKKINLSELQDSKTNNCTPGSGCC</sequence>
<reference evidence="1 2" key="1">
    <citation type="submission" date="2016-11" db="EMBL/GenBank/DDBJ databases">
        <authorList>
            <person name="Jaros S."/>
            <person name="Januszkiewicz K."/>
            <person name="Wedrychowicz H."/>
        </authorList>
    </citation>
    <scope>NUCLEOTIDE SEQUENCE [LARGE SCALE GENOMIC DNA]</scope>
    <source>
        <strain evidence="1 2">DSM 25479</strain>
    </source>
</reference>
<accession>A0A1M6GWU4</accession>
<dbReference type="RefSeq" id="WP_073180582.1">
    <property type="nucleotide sequence ID" value="NZ_FQYI01000010.1"/>
</dbReference>
<dbReference type="Pfam" id="PF20001">
    <property type="entry name" value="DUF6428"/>
    <property type="match status" value="1"/>
</dbReference>
<dbReference type="OrthoDB" id="66316at2"/>
<gene>
    <name evidence="1" type="ORF">SAMN05443429_11058</name>
</gene>
<evidence type="ECO:0000313" key="1">
    <source>
        <dbReference type="EMBL" id="SHJ14416.1"/>
    </source>
</evidence>
<name>A0A1M6GWU4_9FLAO</name>
<dbReference type="EMBL" id="FQYI01000010">
    <property type="protein sequence ID" value="SHJ14416.1"/>
    <property type="molecule type" value="Genomic_DNA"/>
</dbReference>
<evidence type="ECO:0000313" key="2">
    <source>
        <dbReference type="Proteomes" id="UP000184335"/>
    </source>
</evidence>
<proteinExistence type="predicted"/>
<keyword evidence="2" id="KW-1185">Reference proteome</keyword>
<dbReference type="AlphaFoldDB" id="A0A1M6GWU4"/>
<organism evidence="1 2">
    <name type="scientific">Cruoricaptor ignavus</name>
    <dbReference type="NCBI Taxonomy" id="1118202"/>
    <lineage>
        <taxon>Bacteria</taxon>
        <taxon>Pseudomonadati</taxon>
        <taxon>Bacteroidota</taxon>
        <taxon>Flavobacteriia</taxon>
        <taxon>Flavobacteriales</taxon>
        <taxon>Weeksellaceae</taxon>
        <taxon>Cruoricaptor</taxon>
    </lineage>
</organism>
<dbReference type="InterPro" id="IPR045534">
    <property type="entry name" value="DUF6428"/>
</dbReference>